<dbReference type="AlphaFoldDB" id="Q5AYP6"/>
<dbReference type="OrthoDB" id="5593278at2759"/>
<dbReference type="GO" id="GO:0043248">
    <property type="term" value="P:proteasome assembly"/>
    <property type="evidence" value="ECO:0007669"/>
    <property type="project" value="InterPro"/>
</dbReference>
<accession>Q5AYP6</accession>
<dbReference type="PANTHER" id="PTHR31051:SF1">
    <property type="entry name" value="PROTEASOME ASSEMBLY CHAPERONE 3"/>
    <property type="match status" value="1"/>
</dbReference>
<dbReference type="HOGENOM" id="CLU_138059_0_0_1"/>
<sequence>MAETLGLHGLNLDLPFPAATKRVSGNINGIHTDVMTIKFSDKIMITISQKGRLGHWLHVPLENKNPGTEGQHRIPDPANDGLLPLSNLTATSILGGRAPGHEIVGQLYARQIASAIVTKTPNENRLLVVGLGLETAEADRDVFFAVIDLVLQCI</sequence>
<dbReference type="OMA" id="WLHVPME"/>
<name>Q5AYP6_EMENI</name>
<dbReference type="InParanoid" id="Q5AYP6"/>
<organism evidence="1 2">
    <name type="scientific">Emericella nidulans (strain FGSC A4 / ATCC 38163 / CBS 112.46 / NRRL 194 / M139)</name>
    <name type="common">Aspergillus nidulans</name>
    <dbReference type="NCBI Taxonomy" id="227321"/>
    <lineage>
        <taxon>Eukaryota</taxon>
        <taxon>Fungi</taxon>
        <taxon>Dikarya</taxon>
        <taxon>Ascomycota</taxon>
        <taxon>Pezizomycotina</taxon>
        <taxon>Eurotiomycetes</taxon>
        <taxon>Eurotiomycetidae</taxon>
        <taxon>Eurotiales</taxon>
        <taxon>Aspergillaceae</taxon>
        <taxon>Aspergillus</taxon>
        <taxon>Aspergillus subgen. Nidulantes</taxon>
    </lineage>
</organism>
<dbReference type="Proteomes" id="UP000000560">
    <property type="component" value="Chromosome I"/>
</dbReference>
<evidence type="ECO:0000313" key="1">
    <source>
        <dbReference type="EMBL" id="CBF71040.1"/>
    </source>
</evidence>
<reference evidence="2" key="1">
    <citation type="journal article" date="2005" name="Nature">
        <title>Sequencing of Aspergillus nidulans and comparative analysis with A. fumigatus and A. oryzae.</title>
        <authorList>
            <person name="Galagan J.E."/>
            <person name="Calvo S.E."/>
            <person name="Cuomo C."/>
            <person name="Ma L.J."/>
            <person name="Wortman J.R."/>
            <person name="Batzoglou S."/>
            <person name="Lee S.I."/>
            <person name="Basturkmen M."/>
            <person name="Spevak C.C."/>
            <person name="Clutterbuck J."/>
            <person name="Kapitonov V."/>
            <person name="Jurka J."/>
            <person name="Scazzocchio C."/>
            <person name="Farman M."/>
            <person name="Butler J."/>
            <person name="Purcell S."/>
            <person name="Harris S."/>
            <person name="Braus G.H."/>
            <person name="Draht O."/>
            <person name="Busch S."/>
            <person name="D'Enfert C."/>
            <person name="Bouchier C."/>
            <person name="Goldman G.H."/>
            <person name="Bell-Pedersen D."/>
            <person name="Griffiths-Jones S."/>
            <person name="Doonan J.H."/>
            <person name="Yu J."/>
            <person name="Vienken K."/>
            <person name="Pain A."/>
            <person name="Freitag M."/>
            <person name="Selker E.U."/>
            <person name="Archer D.B."/>
            <person name="Penalva M.A."/>
            <person name="Oakley B.R."/>
            <person name="Momany M."/>
            <person name="Tanaka T."/>
            <person name="Kumagai T."/>
            <person name="Asai K."/>
            <person name="Machida M."/>
            <person name="Nierman W.C."/>
            <person name="Denning D.W."/>
            <person name="Caddick M."/>
            <person name="Hynes M."/>
            <person name="Paoletti M."/>
            <person name="Fischer R."/>
            <person name="Miller B."/>
            <person name="Dyer P."/>
            <person name="Sachs M.S."/>
            <person name="Osmani S.A."/>
            <person name="Birren B.W."/>
        </authorList>
    </citation>
    <scope>NUCLEOTIDE SEQUENCE [LARGE SCALE GENOMIC DNA]</scope>
    <source>
        <strain evidence="2">FGSC A4 / ATCC 38163 / CBS 112.46 / NRRL 194 / M139</strain>
    </source>
</reference>
<reference evidence="2" key="2">
    <citation type="journal article" date="2009" name="Fungal Genet. Biol.">
        <title>The 2008 update of the Aspergillus nidulans genome annotation: a community effort.</title>
        <authorList>
            <person name="Wortman J.R."/>
            <person name="Gilsenan J.M."/>
            <person name="Joardar V."/>
            <person name="Deegan J."/>
            <person name="Clutterbuck J."/>
            <person name="Andersen M.R."/>
            <person name="Archer D."/>
            <person name="Bencina M."/>
            <person name="Braus G."/>
            <person name="Coutinho P."/>
            <person name="von Dohren H."/>
            <person name="Doonan J."/>
            <person name="Driessen A.J."/>
            <person name="Durek P."/>
            <person name="Espeso E."/>
            <person name="Fekete E."/>
            <person name="Flipphi M."/>
            <person name="Estrada C.G."/>
            <person name="Geysens S."/>
            <person name="Goldman G."/>
            <person name="de Groot P.W."/>
            <person name="Hansen K."/>
            <person name="Harris S.D."/>
            <person name="Heinekamp T."/>
            <person name="Helmstaedt K."/>
            <person name="Henrissat B."/>
            <person name="Hofmann G."/>
            <person name="Homan T."/>
            <person name="Horio T."/>
            <person name="Horiuchi H."/>
            <person name="James S."/>
            <person name="Jones M."/>
            <person name="Karaffa L."/>
            <person name="Karanyi Z."/>
            <person name="Kato M."/>
            <person name="Keller N."/>
            <person name="Kelly D.E."/>
            <person name="Kiel J.A."/>
            <person name="Kim J.M."/>
            <person name="van der Klei I.J."/>
            <person name="Klis F.M."/>
            <person name="Kovalchuk A."/>
            <person name="Krasevec N."/>
            <person name="Kubicek C.P."/>
            <person name="Liu B."/>
            <person name="Maccabe A."/>
            <person name="Meyer V."/>
            <person name="Mirabito P."/>
            <person name="Miskei M."/>
            <person name="Mos M."/>
            <person name="Mullins J."/>
            <person name="Nelson D.R."/>
            <person name="Nielsen J."/>
            <person name="Oakley B.R."/>
            <person name="Osmani S.A."/>
            <person name="Pakula T."/>
            <person name="Paszewski A."/>
            <person name="Paulsen I."/>
            <person name="Pilsyk S."/>
            <person name="Pocsi I."/>
            <person name="Punt P.J."/>
            <person name="Ram A.F."/>
            <person name="Ren Q."/>
            <person name="Robellet X."/>
            <person name="Robson G."/>
            <person name="Seiboth B."/>
            <person name="van Solingen P."/>
            <person name="Specht T."/>
            <person name="Sun J."/>
            <person name="Taheri-Talesh N."/>
            <person name="Takeshita N."/>
            <person name="Ussery D."/>
            <person name="vanKuyk P.A."/>
            <person name="Visser H."/>
            <person name="van de Vondervoort P.J."/>
            <person name="de Vries R.P."/>
            <person name="Walton J."/>
            <person name="Xiang X."/>
            <person name="Xiong Y."/>
            <person name="Zeng A.P."/>
            <person name="Brandt B.W."/>
            <person name="Cornell M.J."/>
            <person name="van den Hondel C.A."/>
            <person name="Visser J."/>
            <person name="Oliver S.G."/>
            <person name="Turner G."/>
        </authorList>
    </citation>
    <scope>GENOME REANNOTATION</scope>
    <source>
        <strain evidence="2">FGSC A4 / ATCC 38163 / CBS 112.46 / NRRL 194 / M139</strain>
    </source>
</reference>
<dbReference type="Gene3D" id="3.30.230.90">
    <property type="match status" value="1"/>
</dbReference>
<keyword evidence="2" id="KW-1185">Reference proteome</keyword>
<dbReference type="InterPro" id="IPR018788">
    <property type="entry name" value="Proteasome_assmbl_chp_3"/>
</dbReference>
<dbReference type="eggNOG" id="ENOG502S447">
    <property type="taxonomic scope" value="Eukaryota"/>
</dbReference>
<dbReference type="STRING" id="227321.Q5AYP6"/>
<gene>
    <name evidence="1" type="ORF">ANIA_06584</name>
</gene>
<dbReference type="KEGG" id="ani:ANIA_06584"/>
<dbReference type="Pfam" id="PF10178">
    <property type="entry name" value="PAC3"/>
    <property type="match status" value="1"/>
</dbReference>
<proteinExistence type="predicted"/>
<dbReference type="GeneID" id="2870652"/>
<accession>C8V119</accession>
<dbReference type="InterPro" id="IPR053720">
    <property type="entry name" value="Psm_Assembly_Chaperone"/>
</dbReference>
<dbReference type="VEuPathDB" id="FungiDB:AN6584"/>
<dbReference type="RefSeq" id="XP_664188.1">
    <property type="nucleotide sequence ID" value="XM_659096.1"/>
</dbReference>
<evidence type="ECO:0000313" key="2">
    <source>
        <dbReference type="Proteomes" id="UP000000560"/>
    </source>
</evidence>
<dbReference type="EMBL" id="BN001301">
    <property type="protein sequence ID" value="CBF71040.1"/>
    <property type="molecule type" value="Genomic_DNA"/>
</dbReference>
<dbReference type="PANTHER" id="PTHR31051">
    <property type="entry name" value="PROTEASOME ASSEMBLY CHAPERONE 3"/>
    <property type="match status" value="1"/>
</dbReference>
<protein>
    <submittedName>
        <fullName evidence="1">Uncharacterized protein</fullName>
    </submittedName>
</protein>